<feature type="transmembrane region" description="Helical" evidence="1">
    <location>
        <begin position="126"/>
        <end position="149"/>
    </location>
</feature>
<evidence type="ECO:0008006" key="4">
    <source>
        <dbReference type="Google" id="ProtNLM"/>
    </source>
</evidence>
<feature type="transmembrane region" description="Helical" evidence="1">
    <location>
        <begin position="33"/>
        <end position="55"/>
    </location>
</feature>
<name>A0A2R6XXK2_9BACL</name>
<evidence type="ECO:0000256" key="1">
    <source>
        <dbReference type="SAM" id="Phobius"/>
    </source>
</evidence>
<feature type="transmembrane region" description="Helical" evidence="1">
    <location>
        <begin position="67"/>
        <end position="87"/>
    </location>
</feature>
<dbReference type="EMBL" id="PEBX01000185">
    <property type="protein sequence ID" value="PTQ55132.1"/>
    <property type="molecule type" value="Genomic_DNA"/>
</dbReference>
<proteinExistence type="predicted"/>
<dbReference type="AlphaFoldDB" id="A0A2R6XXK2"/>
<organism evidence="2 3">
    <name type="scientific">Candidatus Carbonibacillus altaicus</name>
    <dbReference type="NCBI Taxonomy" id="2163959"/>
    <lineage>
        <taxon>Bacteria</taxon>
        <taxon>Bacillati</taxon>
        <taxon>Bacillota</taxon>
        <taxon>Bacilli</taxon>
        <taxon>Bacillales</taxon>
        <taxon>Candidatus Carbonibacillus</taxon>
    </lineage>
</organism>
<feature type="transmembrane region" description="Helical" evidence="1">
    <location>
        <begin position="93"/>
        <end position="114"/>
    </location>
</feature>
<dbReference type="Proteomes" id="UP000244338">
    <property type="component" value="Unassembled WGS sequence"/>
</dbReference>
<comment type="caution">
    <text evidence="2">The sequence shown here is derived from an EMBL/GenBank/DDBJ whole genome shotgun (WGS) entry which is preliminary data.</text>
</comment>
<keyword evidence="1" id="KW-1133">Transmembrane helix</keyword>
<sequence>MDQERMPFVIGVAWQSVWQGEGVDHNGMILKPIQWIITFFIAFPFLVAPLVYAGLRFFKRTQKESIYWSGAWTTLFFLLSVVHLLRITDTSMIVLWGSVLLAVLLTAGIGWLQLRKRGKLLREKLIHAFFIILLLFFLIDYLFLVWYGIVKRLPLV</sequence>
<keyword evidence="1" id="KW-0472">Membrane</keyword>
<protein>
    <recommendedName>
        <fullName evidence="4">DUF3397 domain-containing protein</fullName>
    </recommendedName>
</protein>
<accession>A0A2R6XXK2</accession>
<gene>
    <name evidence="2" type="ORF">BSOLF_0120</name>
</gene>
<dbReference type="InterPro" id="IPR024515">
    <property type="entry name" value="DUF3397"/>
</dbReference>
<reference evidence="3" key="1">
    <citation type="journal article" date="2018" name="Sci. Rep.">
        <title>Lignite coal burning seam in the remote Altai Mountains harbors a hydrogen-driven thermophilic microbial community.</title>
        <authorList>
            <person name="Kadnikov V.V."/>
            <person name="Mardanov A.V."/>
            <person name="Ivasenko D.A."/>
            <person name="Antsiferov D.V."/>
            <person name="Beletsky A.V."/>
            <person name="Karnachuk O.V."/>
            <person name="Ravin N.V."/>
        </authorList>
    </citation>
    <scope>NUCLEOTIDE SEQUENCE [LARGE SCALE GENOMIC DNA]</scope>
</reference>
<evidence type="ECO:0000313" key="2">
    <source>
        <dbReference type="EMBL" id="PTQ55132.1"/>
    </source>
</evidence>
<evidence type="ECO:0000313" key="3">
    <source>
        <dbReference type="Proteomes" id="UP000244338"/>
    </source>
</evidence>
<keyword evidence="1" id="KW-0812">Transmembrane</keyword>
<dbReference type="Pfam" id="PF11877">
    <property type="entry name" value="DUF3397"/>
    <property type="match status" value="1"/>
</dbReference>